<keyword evidence="2" id="KW-0560">Oxidoreductase</keyword>
<dbReference type="CDD" id="cd05374">
    <property type="entry name" value="17beta-HSD-like_SDR_c"/>
    <property type="match status" value="1"/>
</dbReference>
<proteinExistence type="inferred from homology"/>
<dbReference type="PANTHER" id="PTHR43976:SF16">
    <property type="entry name" value="SHORT-CHAIN DEHYDROGENASE_REDUCTASE FAMILY PROTEIN"/>
    <property type="match status" value="1"/>
</dbReference>
<dbReference type="InterPro" id="IPR036291">
    <property type="entry name" value="NAD(P)-bd_dom_sf"/>
</dbReference>
<reference evidence="4 5" key="1">
    <citation type="submission" date="2018-11" db="EMBL/GenBank/DDBJ databases">
        <title>Genome assembly of Steccherinum ochraceum LE-BIN_3174, the white-rot fungus of the Steccherinaceae family (The Residual Polyporoid clade, Polyporales, Basidiomycota).</title>
        <authorList>
            <person name="Fedorova T.V."/>
            <person name="Glazunova O.A."/>
            <person name="Landesman E.O."/>
            <person name="Moiseenko K.V."/>
            <person name="Psurtseva N.V."/>
            <person name="Savinova O.S."/>
            <person name="Shakhova N.V."/>
            <person name="Tyazhelova T.V."/>
            <person name="Vasina D.V."/>
        </authorList>
    </citation>
    <scope>NUCLEOTIDE SEQUENCE [LARGE SCALE GENOMIC DNA]</scope>
    <source>
        <strain evidence="4 5">LE-BIN_3174</strain>
    </source>
</reference>
<accession>A0A4R0R8V9</accession>
<dbReference type="AlphaFoldDB" id="A0A4R0R8V9"/>
<protein>
    <submittedName>
        <fullName evidence="4">Uncharacterized protein</fullName>
    </submittedName>
</protein>
<name>A0A4R0R8V9_9APHY</name>
<evidence type="ECO:0000313" key="4">
    <source>
        <dbReference type="EMBL" id="TCD62953.1"/>
    </source>
</evidence>
<dbReference type="InterPro" id="IPR051911">
    <property type="entry name" value="SDR_oxidoreductase"/>
</dbReference>
<dbReference type="Proteomes" id="UP000292702">
    <property type="component" value="Unassembled WGS sequence"/>
</dbReference>
<keyword evidence="5" id="KW-1185">Reference proteome</keyword>
<comment type="similarity">
    <text evidence="1 3">Belongs to the short-chain dehydrogenases/reductases (SDR) family.</text>
</comment>
<comment type="caution">
    <text evidence="4">The sequence shown here is derived from an EMBL/GenBank/DDBJ whole genome shotgun (WGS) entry which is preliminary data.</text>
</comment>
<dbReference type="InterPro" id="IPR002347">
    <property type="entry name" value="SDR_fam"/>
</dbReference>
<dbReference type="PRINTS" id="PR00081">
    <property type="entry name" value="GDHRDH"/>
</dbReference>
<gene>
    <name evidence="4" type="ORF">EIP91_006184</name>
</gene>
<dbReference type="PRINTS" id="PR00080">
    <property type="entry name" value="SDRFAMILY"/>
</dbReference>
<dbReference type="SUPFAM" id="SSF51735">
    <property type="entry name" value="NAD(P)-binding Rossmann-fold domains"/>
    <property type="match status" value="1"/>
</dbReference>
<dbReference type="STRING" id="92696.A0A4R0R8V9"/>
<dbReference type="GO" id="GO:0016491">
    <property type="term" value="F:oxidoreductase activity"/>
    <property type="evidence" value="ECO:0007669"/>
    <property type="project" value="UniProtKB-KW"/>
</dbReference>
<sequence>MVQIQSRVWLVTGTSSGFGKRLVASILARGDRVIATARCIDKMQSLYSLPGACPSRLYLIRLDISDSPETIQKVVAEAMSVWGRIDVLVNNAGYGVKSVIEEGGSIAALTQFQTNVFGVINVTNAVIPQMRERRSGTIVIIGSRSGWTPAMPPVGFYAASKAAVHAIGETYSTELAPFSIRVMVVAPGSFRTENVLKQPMTIHNHIPEYDGLRAAATEKFAALAGHEKGDPVKAMELLVDVVRGEGRAYGREWPLWLFLGKDCYRDVRNKCEKVLKTLDTWEDLATDLEFDQL</sequence>
<evidence type="ECO:0000313" key="5">
    <source>
        <dbReference type="Proteomes" id="UP000292702"/>
    </source>
</evidence>
<evidence type="ECO:0000256" key="3">
    <source>
        <dbReference type="RuleBase" id="RU000363"/>
    </source>
</evidence>
<dbReference type="PANTHER" id="PTHR43976">
    <property type="entry name" value="SHORT CHAIN DEHYDROGENASE"/>
    <property type="match status" value="1"/>
</dbReference>
<dbReference type="EMBL" id="RWJN01000333">
    <property type="protein sequence ID" value="TCD62953.1"/>
    <property type="molecule type" value="Genomic_DNA"/>
</dbReference>
<evidence type="ECO:0000256" key="1">
    <source>
        <dbReference type="ARBA" id="ARBA00006484"/>
    </source>
</evidence>
<dbReference type="Pfam" id="PF00106">
    <property type="entry name" value="adh_short"/>
    <property type="match status" value="1"/>
</dbReference>
<organism evidence="4 5">
    <name type="scientific">Steccherinum ochraceum</name>
    <dbReference type="NCBI Taxonomy" id="92696"/>
    <lineage>
        <taxon>Eukaryota</taxon>
        <taxon>Fungi</taxon>
        <taxon>Dikarya</taxon>
        <taxon>Basidiomycota</taxon>
        <taxon>Agaricomycotina</taxon>
        <taxon>Agaricomycetes</taxon>
        <taxon>Polyporales</taxon>
        <taxon>Steccherinaceae</taxon>
        <taxon>Steccherinum</taxon>
    </lineage>
</organism>
<dbReference type="Gene3D" id="3.40.50.720">
    <property type="entry name" value="NAD(P)-binding Rossmann-like Domain"/>
    <property type="match status" value="1"/>
</dbReference>
<evidence type="ECO:0000256" key="2">
    <source>
        <dbReference type="ARBA" id="ARBA00023002"/>
    </source>
</evidence>
<dbReference type="OrthoDB" id="1274115at2759"/>